<dbReference type="Proteomes" id="UP001143364">
    <property type="component" value="Unassembled WGS sequence"/>
</dbReference>
<comment type="caution">
    <text evidence="2">The sequence shown here is derived from an EMBL/GenBank/DDBJ whole genome shotgun (WGS) entry which is preliminary data.</text>
</comment>
<dbReference type="RefSeq" id="WP_271206016.1">
    <property type="nucleotide sequence ID" value="NZ_BSFK01000016.1"/>
</dbReference>
<evidence type="ECO:0000313" key="3">
    <source>
        <dbReference type="Proteomes" id="UP001143364"/>
    </source>
</evidence>
<proteinExistence type="predicted"/>
<keyword evidence="1" id="KW-0472">Membrane</keyword>
<dbReference type="AlphaFoldDB" id="A0A9W6JJ95"/>
<dbReference type="EMBL" id="BSFK01000016">
    <property type="protein sequence ID" value="GLK78212.1"/>
    <property type="molecule type" value="Genomic_DNA"/>
</dbReference>
<evidence type="ECO:0000256" key="1">
    <source>
        <dbReference type="SAM" id="Phobius"/>
    </source>
</evidence>
<keyword evidence="1" id="KW-0812">Transmembrane</keyword>
<sequence length="62" mass="5873">MAGLENQTATAPRGAPGGASATLVAASLAGVAALAAAALWLWASEGGELFLQSAFAAVAGCL</sequence>
<reference evidence="2" key="1">
    <citation type="journal article" date="2014" name="Int. J. Syst. Evol. Microbiol.">
        <title>Complete genome sequence of Corynebacterium casei LMG S-19264T (=DSM 44701T), isolated from a smear-ripened cheese.</title>
        <authorList>
            <consortium name="US DOE Joint Genome Institute (JGI-PGF)"/>
            <person name="Walter F."/>
            <person name="Albersmeier A."/>
            <person name="Kalinowski J."/>
            <person name="Ruckert C."/>
        </authorList>
    </citation>
    <scope>NUCLEOTIDE SEQUENCE</scope>
    <source>
        <strain evidence="2">VKM B-2555</strain>
    </source>
</reference>
<evidence type="ECO:0000313" key="2">
    <source>
        <dbReference type="EMBL" id="GLK78212.1"/>
    </source>
</evidence>
<keyword evidence="1" id="KW-1133">Transmembrane helix</keyword>
<protein>
    <submittedName>
        <fullName evidence="2">Uncharacterized protein</fullName>
    </submittedName>
</protein>
<feature type="transmembrane region" description="Helical" evidence="1">
    <location>
        <begin position="21"/>
        <end position="43"/>
    </location>
</feature>
<name>A0A9W6JJ95_9HYPH</name>
<gene>
    <name evidence="2" type="ORF">GCM10008171_34660</name>
</gene>
<keyword evidence="3" id="KW-1185">Reference proteome</keyword>
<accession>A0A9W6JJ95</accession>
<organism evidence="2 3">
    <name type="scientific">Methylopila jiangsuensis</name>
    <dbReference type="NCBI Taxonomy" id="586230"/>
    <lineage>
        <taxon>Bacteria</taxon>
        <taxon>Pseudomonadati</taxon>
        <taxon>Pseudomonadota</taxon>
        <taxon>Alphaproteobacteria</taxon>
        <taxon>Hyphomicrobiales</taxon>
        <taxon>Methylopilaceae</taxon>
        <taxon>Methylopila</taxon>
    </lineage>
</organism>
<reference evidence="2" key="2">
    <citation type="submission" date="2023-01" db="EMBL/GenBank/DDBJ databases">
        <authorList>
            <person name="Sun Q."/>
            <person name="Evtushenko L."/>
        </authorList>
    </citation>
    <scope>NUCLEOTIDE SEQUENCE</scope>
    <source>
        <strain evidence="2">VKM B-2555</strain>
    </source>
</reference>